<dbReference type="PANTHER" id="PTHR43316:SF3">
    <property type="entry name" value="HALOACID DEHALOGENASE, TYPE II (AFU_ORTHOLOGUE AFUA_2G07750)-RELATED"/>
    <property type="match status" value="1"/>
</dbReference>
<dbReference type="GO" id="GO:0016787">
    <property type="term" value="F:hydrolase activity"/>
    <property type="evidence" value="ECO:0007669"/>
    <property type="project" value="UniProtKB-KW"/>
</dbReference>
<dbReference type="SFLD" id="SFLDS00003">
    <property type="entry name" value="Haloacid_Dehalogenase"/>
    <property type="match status" value="1"/>
</dbReference>
<dbReference type="Gene3D" id="1.20.120.1600">
    <property type="match status" value="1"/>
</dbReference>
<dbReference type="PRINTS" id="PR00413">
    <property type="entry name" value="HADHALOGNASE"/>
</dbReference>
<reference evidence="2 3" key="1">
    <citation type="submission" date="2020-10" db="EMBL/GenBank/DDBJ databases">
        <title>Phylogeny of dyella-like bacteria.</title>
        <authorList>
            <person name="Fu J."/>
        </authorList>
    </citation>
    <scope>NUCLEOTIDE SEQUENCE [LARGE SCALE GENOMIC DNA]</scope>
    <source>
        <strain evidence="2 3">KACC 19113</strain>
    </source>
</reference>
<sequence length="232" mass="25798">MPIRAITLDLDDTLWPVMPALELADRAVDDYLREHWPDVARAWPIPAMRELRARMAEARPDLAHDFTAQRKLTQQHVFASCGIADAPLDALWEVYYAARNTVQLWPDSLPALQYLAARWPLASLTNGNADLVRTGVQAHFAHHVCSRDVGAAKPDPRIFLAAASRFGVASHEVLHVGDDPELDVVGARRAGLRAAWINRHGETWPAELGEAPELSFADLRELADWLETHATA</sequence>
<gene>
    <name evidence="2" type="ORF">ISP25_16300</name>
</gene>
<evidence type="ECO:0000313" key="3">
    <source>
        <dbReference type="Proteomes" id="UP001620339"/>
    </source>
</evidence>
<dbReference type="InterPro" id="IPR023214">
    <property type="entry name" value="HAD_sf"/>
</dbReference>
<dbReference type="InterPro" id="IPR051540">
    <property type="entry name" value="S-2-haloacid_dehalogenase"/>
</dbReference>
<dbReference type="SFLD" id="SFLDG01129">
    <property type="entry name" value="C1.5:_HAD__Beta-PGM__Phosphata"/>
    <property type="match status" value="1"/>
</dbReference>
<dbReference type="Proteomes" id="UP001620339">
    <property type="component" value="Unassembled WGS sequence"/>
</dbReference>
<keyword evidence="3" id="KW-1185">Reference proteome</keyword>
<dbReference type="Gene3D" id="3.40.50.1000">
    <property type="entry name" value="HAD superfamily/HAD-like"/>
    <property type="match status" value="1"/>
</dbReference>
<accession>A0ABW8J8N4</accession>
<evidence type="ECO:0000256" key="1">
    <source>
        <dbReference type="ARBA" id="ARBA00022801"/>
    </source>
</evidence>
<dbReference type="RefSeq" id="WP_404615399.1">
    <property type="nucleotide sequence ID" value="NZ_JADIKK010000008.1"/>
</dbReference>
<dbReference type="EMBL" id="JADIKK010000008">
    <property type="protein sequence ID" value="MFK2878635.1"/>
    <property type="molecule type" value="Genomic_DNA"/>
</dbReference>
<dbReference type="Pfam" id="PF00702">
    <property type="entry name" value="Hydrolase"/>
    <property type="match status" value="1"/>
</dbReference>
<dbReference type="NCBIfam" id="TIGR01509">
    <property type="entry name" value="HAD-SF-IA-v3"/>
    <property type="match status" value="1"/>
</dbReference>
<dbReference type="SUPFAM" id="SSF56784">
    <property type="entry name" value="HAD-like"/>
    <property type="match status" value="1"/>
</dbReference>
<proteinExistence type="predicted"/>
<dbReference type="NCBIfam" id="TIGR01549">
    <property type="entry name" value="HAD-SF-IA-v1"/>
    <property type="match status" value="1"/>
</dbReference>
<name>A0ABW8J8N4_9GAMM</name>
<comment type="caution">
    <text evidence="2">The sequence shown here is derived from an EMBL/GenBank/DDBJ whole genome shotgun (WGS) entry which is preliminary data.</text>
</comment>
<dbReference type="InterPro" id="IPR036412">
    <property type="entry name" value="HAD-like_sf"/>
</dbReference>
<protein>
    <submittedName>
        <fullName evidence="2">HAD family hydrolase</fullName>
    </submittedName>
</protein>
<dbReference type="InterPro" id="IPR006439">
    <property type="entry name" value="HAD-SF_hydro_IA"/>
</dbReference>
<evidence type="ECO:0000313" key="2">
    <source>
        <dbReference type="EMBL" id="MFK2878635.1"/>
    </source>
</evidence>
<organism evidence="2 3">
    <name type="scientific">Rhodanobacter hydrolyticus</name>
    <dbReference type="NCBI Taxonomy" id="2250595"/>
    <lineage>
        <taxon>Bacteria</taxon>
        <taxon>Pseudomonadati</taxon>
        <taxon>Pseudomonadota</taxon>
        <taxon>Gammaproteobacteria</taxon>
        <taxon>Lysobacterales</taxon>
        <taxon>Rhodanobacteraceae</taxon>
        <taxon>Rhodanobacter</taxon>
    </lineage>
</organism>
<keyword evidence="1 2" id="KW-0378">Hydrolase</keyword>
<dbReference type="PANTHER" id="PTHR43316">
    <property type="entry name" value="HYDROLASE, HALOACID DELAHOGENASE-RELATED"/>
    <property type="match status" value="1"/>
</dbReference>